<protein>
    <submittedName>
        <fullName evidence="1">Uncharacterized protein</fullName>
    </submittedName>
</protein>
<organism evidence="1 2">
    <name type="scientific">Chitinophaga filiformis</name>
    <name type="common">Myxococcus filiformis</name>
    <name type="synonym">Flexibacter filiformis</name>
    <dbReference type="NCBI Taxonomy" id="104663"/>
    <lineage>
        <taxon>Bacteria</taxon>
        <taxon>Pseudomonadati</taxon>
        <taxon>Bacteroidota</taxon>
        <taxon>Chitinophagia</taxon>
        <taxon>Chitinophagales</taxon>
        <taxon>Chitinophagaceae</taxon>
        <taxon>Chitinophaga</taxon>
    </lineage>
</organism>
<proteinExistence type="predicted"/>
<name>A0ABY4HY06_CHIFI</name>
<dbReference type="EMBL" id="CP095855">
    <property type="protein sequence ID" value="UPK67336.1"/>
    <property type="molecule type" value="Genomic_DNA"/>
</dbReference>
<evidence type="ECO:0000313" key="1">
    <source>
        <dbReference type="EMBL" id="UPK67336.1"/>
    </source>
</evidence>
<reference evidence="1 2" key="1">
    <citation type="submission" date="2022-04" db="EMBL/GenBank/DDBJ databases">
        <title>The arsenic-methylating capacity of Chitinophaga filiformis YT5 during chitin decomposition.</title>
        <authorList>
            <person name="Chen G."/>
            <person name="Liang Y."/>
        </authorList>
    </citation>
    <scope>NUCLEOTIDE SEQUENCE [LARGE SCALE GENOMIC DNA]</scope>
    <source>
        <strain evidence="1 2">YT5</strain>
    </source>
</reference>
<accession>A0ABY4HY06</accession>
<sequence length="303" mass="36350">MMMLNHLAFLINEEIPRQLRKSPILNPKFIGQVMFSRHPKLEHPEQEFLSSLKNSTNDETIRVAVKSCQYSIVPLLDKLMQWLPDIEVRQMDILDPDPEGRYLFKFLHKLLFDLHLFLEKNFYQYMDDDYKIPAYSRFLFHEFIMRTLVTVKSSPRFRSLDDRLQRIVTAPLEMSVSSPNDDDLTYCNRDYIEKLASQLLGFVKKGNDNVWRLYNRLQYIDFNSADYVRYLTSRFRAETTAIADNRKRYIWLIERRKKIAHQLVENGTSYRSGQQSLKAVLDEWLKWEIYHTKRMLELEMISK</sequence>
<gene>
    <name evidence="1" type="ORF">MYF79_20560</name>
</gene>
<dbReference type="Proteomes" id="UP000830198">
    <property type="component" value="Chromosome"/>
</dbReference>
<dbReference type="RefSeq" id="WP_247809634.1">
    <property type="nucleotide sequence ID" value="NZ_CP095855.1"/>
</dbReference>
<evidence type="ECO:0000313" key="2">
    <source>
        <dbReference type="Proteomes" id="UP000830198"/>
    </source>
</evidence>
<keyword evidence="2" id="KW-1185">Reference proteome</keyword>